<dbReference type="Pfam" id="PF00888">
    <property type="entry name" value="Cullin"/>
    <property type="match status" value="1"/>
</dbReference>
<dbReference type="GO" id="GO:0006511">
    <property type="term" value="P:ubiquitin-dependent protein catabolic process"/>
    <property type="evidence" value="ECO:0007669"/>
    <property type="project" value="InterPro"/>
</dbReference>
<feature type="region of interest" description="Disordered" evidence="4">
    <location>
        <begin position="341"/>
        <end position="396"/>
    </location>
</feature>
<dbReference type="AlphaFoldDB" id="A0A5J4VQ76"/>
<dbReference type="Gene3D" id="1.10.10.10">
    <property type="entry name" value="Winged helix-like DNA-binding domain superfamily/Winged helix DNA-binding domain"/>
    <property type="match status" value="1"/>
</dbReference>
<evidence type="ECO:0000256" key="1">
    <source>
        <dbReference type="ARBA" id="ARBA00006019"/>
    </source>
</evidence>
<dbReference type="InterPro" id="IPR045093">
    <property type="entry name" value="Cullin"/>
</dbReference>
<dbReference type="PANTHER" id="PTHR11932">
    <property type="entry name" value="CULLIN"/>
    <property type="match status" value="1"/>
</dbReference>
<dbReference type="InterPro" id="IPR016158">
    <property type="entry name" value="Cullin_homology"/>
</dbReference>
<dbReference type="InterPro" id="IPR059120">
    <property type="entry name" value="Cullin-like_AB"/>
</dbReference>
<evidence type="ECO:0000256" key="4">
    <source>
        <dbReference type="SAM" id="MobiDB-lite"/>
    </source>
</evidence>
<evidence type="ECO:0000259" key="5">
    <source>
        <dbReference type="PROSITE" id="PS50069"/>
    </source>
</evidence>
<dbReference type="Proteomes" id="UP000324800">
    <property type="component" value="Unassembled WGS sequence"/>
</dbReference>
<dbReference type="Pfam" id="PF26557">
    <property type="entry name" value="Cullin_AB"/>
    <property type="match status" value="1"/>
</dbReference>
<dbReference type="InterPro" id="IPR036388">
    <property type="entry name" value="WH-like_DNA-bd_sf"/>
</dbReference>
<dbReference type="SUPFAM" id="SSF75632">
    <property type="entry name" value="Cullin homology domain"/>
    <property type="match status" value="1"/>
</dbReference>
<dbReference type="SMART" id="SM00182">
    <property type="entry name" value="CULLIN"/>
    <property type="match status" value="1"/>
</dbReference>
<evidence type="ECO:0000313" key="7">
    <source>
        <dbReference type="Proteomes" id="UP000324800"/>
    </source>
</evidence>
<dbReference type="InterPro" id="IPR016159">
    <property type="entry name" value="Cullin_repeat-like_dom_sf"/>
</dbReference>
<dbReference type="Gene3D" id="3.30.230.130">
    <property type="entry name" value="Cullin, Chain C, Domain 2"/>
    <property type="match status" value="1"/>
</dbReference>
<feature type="compositionally biased region" description="Basic and acidic residues" evidence="4">
    <location>
        <begin position="370"/>
        <end position="390"/>
    </location>
</feature>
<evidence type="ECO:0000256" key="2">
    <source>
        <dbReference type="PROSITE-ProRule" id="PRU00330"/>
    </source>
</evidence>
<dbReference type="PROSITE" id="PS50069">
    <property type="entry name" value="CULLIN_2"/>
    <property type="match status" value="1"/>
</dbReference>
<name>A0A5J4VQ76_9EUKA</name>
<accession>A0A5J4VQ76</accession>
<evidence type="ECO:0000313" key="6">
    <source>
        <dbReference type="EMBL" id="KAA6384818.1"/>
    </source>
</evidence>
<dbReference type="SUPFAM" id="SSF46785">
    <property type="entry name" value="Winged helix' DNA-binding domain"/>
    <property type="match status" value="1"/>
</dbReference>
<protein>
    <submittedName>
        <fullName evidence="6">Putative CULlin protein 1</fullName>
    </submittedName>
</protein>
<dbReference type="InterPro" id="IPR001373">
    <property type="entry name" value="Cullin_N"/>
</dbReference>
<dbReference type="Gene3D" id="1.20.1310.10">
    <property type="entry name" value="Cullin Repeats"/>
    <property type="match status" value="4"/>
</dbReference>
<gene>
    <name evidence="6" type="ORF">EZS28_019656</name>
</gene>
<comment type="similarity">
    <text evidence="1 2 3">Belongs to the cullin family.</text>
</comment>
<dbReference type="GO" id="GO:0031625">
    <property type="term" value="F:ubiquitin protein ligase binding"/>
    <property type="evidence" value="ECO:0007669"/>
    <property type="project" value="InterPro"/>
</dbReference>
<organism evidence="6 7">
    <name type="scientific">Streblomastix strix</name>
    <dbReference type="NCBI Taxonomy" id="222440"/>
    <lineage>
        <taxon>Eukaryota</taxon>
        <taxon>Metamonada</taxon>
        <taxon>Preaxostyla</taxon>
        <taxon>Oxymonadida</taxon>
        <taxon>Streblomastigidae</taxon>
        <taxon>Streblomastix</taxon>
    </lineage>
</organism>
<sequence length="856" mass="99128">MAISHSELNLIENVNDAWTRYLKPAIDDIKQRIEGEVKDQKFSINHLMRFTNIVGHLIQELNFTNEVAELALNIFVDNCENDINTILNPLKDGPFLLELARSWQKYKIFTKIICLLFKYLDNVYFKFEHPTGKDGEMRVQTLQQRAYDIFRDRVFVNRIDQIQNLVLHFIDRDRIGEQVDNTMMKNAVELFIALDPSLVQFYESLENQFLNRAKVYYHQFAHRTIETDTVPEYMIKCEAAFGKENQRVANYMNPITHQKIRKVLDDELLENQTQILFNWQQSGFLALVEEDKIDDLGRMYRLMTHLDNALGINLMAQDFQTHIQSVGQNLMNQIDELEEKKTGQAEDIDQDPNIEIIKEKKAPAKKKQEKKSSGIEKDDKGEELEQKQEQEQVVGAKKKKKKKKTALIRDDEVDEAPIGTEVKIVEAGEGEAVVEAKAGGLQNEIEKLSQVSTFVEQILNLYRRYNRMYVESFQKYTKFNDCIEAAFSDFLNRPTDEFSDQKFVIGRVLAIYVNELMKSQAATALDDQIKTRFHEIATILKFIRDKDTFELSNQYLLSCRILDEGVGTMVQRAAEEAFIFELKETFGVVFTFKLKAMFEDHEKQTEAQIKIDKYLINQSKTLGYKLQVQILTKSNWPKFQNIKINLPDYLRQGLSEFEQFYKETSKIDNVERSLEWIHSQGSMKVQVQFSENKCNFIMQVIQALVLLFFANGATQTIGGIASQLGIEKTEARRNIDSLMGKIPLLVKVNSGSEEDGNELKDDDELMLNKQLHPKKKSFKIPGIPLLNEEVTGKQNQLLIKDRKVQIDSQQLVNSTIVQITSFHPSSNNVRQQIESLISRGYLKRNDANMQLIDYVA</sequence>
<dbReference type="InterPro" id="IPR036317">
    <property type="entry name" value="Cullin_homology_sf"/>
</dbReference>
<dbReference type="EMBL" id="SNRW01005562">
    <property type="protein sequence ID" value="KAA6384818.1"/>
    <property type="molecule type" value="Genomic_DNA"/>
</dbReference>
<dbReference type="InterPro" id="IPR036390">
    <property type="entry name" value="WH_DNA-bd_sf"/>
</dbReference>
<reference evidence="6 7" key="1">
    <citation type="submission" date="2019-03" db="EMBL/GenBank/DDBJ databases">
        <title>Single cell metagenomics reveals metabolic interactions within the superorganism composed of flagellate Streblomastix strix and complex community of Bacteroidetes bacteria on its surface.</title>
        <authorList>
            <person name="Treitli S.C."/>
            <person name="Kolisko M."/>
            <person name="Husnik F."/>
            <person name="Keeling P."/>
            <person name="Hampl V."/>
        </authorList>
    </citation>
    <scope>NUCLEOTIDE SEQUENCE [LARGE SCALE GENOMIC DNA]</scope>
    <source>
        <strain evidence="6">ST1C</strain>
    </source>
</reference>
<dbReference type="OrthoDB" id="27073at2759"/>
<comment type="caution">
    <text evidence="6">The sequence shown here is derived from an EMBL/GenBank/DDBJ whole genome shotgun (WGS) entry which is preliminary data.</text>
</comment>
<dbReference type="SUPFAM" id="SSF74788">
    <property type="entry name" value="Cullin repeat-like"/>
    <property type="match status" value="1"/>
</dbReference>
<evidence type="ECO:0000256" key="3">
    <source>
        <dbReference type="RuleBase" id="RU003829"/>
    </source>
</evidence>
<feature type="domain" description="Cullin family profile" evidence="5">
    <location>
        <begin position="504"/>
        <end position="739"/>
    </location>
</feature>
<proteinExistence type="inferred from homology"/>